<dbReference type="RefSeq" id="WP_319625208.1">
    <property type="nucleotide sequence ID" value="NZ_JAWXXV010000003.1"/>
</dbReference>
<gene>
    <name evidence="2" type="ORF">SIL82_20350</name>
</gene>
<evidence type="ECO:0000313" key="2">
    <source>
        <dbReference type="EMBL" id="MDX5986612.1"/>
    </source>
</evidence>
<accession>A0ABU4PS05</accession>
<keyword evidence="3" id="KW-1185">Reference proteome</keyword>
<feature type="transmembrane region" description="Helical" evidence="1">
    <location>
        <begin position="327"/>
        <end position="350"/>
    </location>
</feature>
<keyword evidence="1" id="KW-0472">Membrane</keyword>
<feature type="transmembrane region" description="Helical" evidence="1">
    <location>
        <begin position="23"/>
        <end position="44"/>
    </location>
</feature>
<feature type="transmembrane region" description="Helical" evidence="1">
    <location>
        <begin position="220"/>
        <end position="238"/>
    </location>
</feature>
<feature type="transmembrane region" description="Helical" evidence="1">
    <location>
        <begin position="175"/>
        <end position="191"/>
    </location>
</feature>
<reference evidence="2 3" key="1">
    <citation type="submission" date="2023-11" db="EMBL/GenBank/DDBJ databases">
        <title>MicrobeMod: A computational toolkit for identifying prokaryotic methylation and restriction-modification with nanopore sequencing.</title>
        <authorList>
            <person name="Crits-Christoph A."/>
            <person name="Kang S.C."/>
            <person name="Lee H."/>
            <person name="Ostrov N."/>
        </authorList>
    </citation>
    <scope>NUCLEOTIDE SEQUENCE [LARGE SCALE GENOMIC DNA]</scope>
    <source>
        <strain evidence="2 3">ATCC 14820</strain>
    </source>
</reference>
<evidence type="ECO:0008006" key="4">
    <source>
        <dbReference type="Google" id="ProtNLM"/>
    </source>
</evidence>
<proteinExistence type="predicted"/>
<feature type="transmembrane region" description="Helical" evidence="1">
    <location>
        <begin position="362"/>
        <end position="380"/>
    </location>
</feature>
<feature type="transmembrane region" description="Helical" evidence="1">
    <location>
        <begin position="143"/>
        <end position="163"/>
    </location>
</feature>
<keyword evidence="1" id="KW-1133">Transmembrane helix</keyword>
<dbReference type="Proteomes" id="UP001279660">
    <property type="component" value="Unassembled WGS sequence"/>
</dbReference>
<name>A0ABU4PS05_9SPHN</name>
<feature type="transmembrane region" description="Helical" evidence="1">
    <location>
        <begin position="110"/>
        <end position="131"/>
    </location>
</feature>
<dbReference type="EMBL" id="JAWXXV010000003">
    <property type="protein sequence ID" value="MDX5986612.1"/>
    <property type="molecule type" value="Genomic_DNA"/>
</dbReference>
<comment type="caution">
    <text evidence="2">The sequence shown here is derived from an EMBL/GenBank/DDBJ whole genome shotgun (WGS) entry which is preliminary data.</text>
</comment>
<feature type="transmembrane region" description="Helical" evidence="1">
    <location>
        <begin position="64"/>
        <end position="83"/>
    </location>
</feature>
<evidence type="ECO:0000256" key="1">
    <source>
        <dbReference type="SAM" id="Phobius"/>
    </source>
</evidence>
<organism evidence="2 3">
    <name type="scientific">Sphingomonas echinoides</name>
    <dbReference type="NCBI Taxonomy" id="59803"/>
    <lineage>
        <taxon>Bacteria</taxon>
        <taxon>Pseudomonadati</taxon>
        <taxon>Pseudomonadota</taxon>
        <taxon>Alphaproteobacteria</taxon>
        <taxon>Sphingomonadales</taxon>
        <taxon>Sphingomonadaceae</taxon>
        <taxon>Sphingomonas</taxon>
    </lineage>
</organism>
<feature type="transmembrane region" description="Helical" evidence="1">
    <location>
        <begin position="386"/>
        <end position="407"/>
    </location>
</feature>
<evidence type="ECO:0000313" key="3">
    <source>
        <dbReference type="Proteomes" id="UP001279660"/>
    </source>
</evidence>
<keyword evidence="1" id="KW-0812">Transmembrane</keyword>
<protein>
    <recommendedName>
        <fullName evidence="4">Oligosaccharide repeat unit polymerase</fullName>
    </recommendedName>
</protein>
<feature type="transmembrane region" description="Helical" evidence="1">
    <location>
        <begin position="197"/>
        <end position="213"/>
    </location>
</feature>
<sequence length="415" mass="46765">MLLTSYAMFFLATMPFLFARDRLIGIVYALLFIYSFFSFLGYIYMPGYSETLHAYFGDRVGELGIYFVFASMALLFVINMALYKGAVVNGNQITKGVGVVVAGNQNGPTILWLILILFTVLTAVNYENLSWYIAELDEVPIQISFYILLFKMSSGLIVFCYVVFRMKIGDRYRKFVAPTIIYTFVFIAAAVKLGNRTDLAALIIGIAYFECAIRKIRPRVVVISAVIVIIVMTLLTLLEMNRYADSVSQTTLSERIIKNDYFAPAHVMLGAIAFNFIDPGEVIRSNFANALVRMDYPFLQKPVMDLFAPGVASRTASYAFYVFTEGFIFMGFWGFIYNAIVITGFVKLWNLLGCTSDPLVNLLIRSVIATMAINVVRGQTCYFIKYLYMFTLPVLVVGVILIGVRLVPRQKVVTK</sequence>